<gene>
    <name evidence="1" type="ORF">JX360_00170</name>
</gene>
<dbReference type="EMBL" id="JAFIRA010000001">
    <property type="protein sequence ID" value="MCJ2541332.1"/>
    <property type="molecule type" value="Genomic_DNA"/>
</dbReference>
<evidence type="ECO:0000313" key="2">
    <source>
        <dbReference type="Proteomes" id="UP000830835"/>
    </source>
</evidence>
<accession>A0ABT0C6K2</accession>
<dbReference type="RefSeq" id="WP_244348336.1">
    <property type="nucleotide sequence ID" value="NZ_JAFIRA010000001.1"/>
</dbReference>
<evidence type="ECO:0000313" key="1">
    <source>
        <dbReference type="EMBL" id="MCJ2541332.1"/>
    </source>
</evidence>
<name>A0ABT0C6K2_THEVL</name>
<comment type="caution">
    <text evidence="1">The sequence shown here is derived from an EMBL/GenBank/DDBJ whole genome shotgun (WGS) entry which is preliminary data.</text>
</comment>
<dbReference type="Proteomes" id="UP000830835">
    <property type="component" value="Unassembled WGS sequence"/>
</dbReference>
<proteinExistence type="predicted"/>
<protein>
    <submittedName>
        <fullName evidence="1">Uncharacterized protein</fullName>
    </submittedName>
</protein>
<organism evidence="1 2">
    <name type="scientific">Thermostichus vulcanus str. 'Rupite'</name>
    <dbReference type="NCBI Taxonomy" id="2813851"/>
    <lineage>
        <taxon>Bacteria</taxon>
        <taxon>Bacillati</taxon>
        <taxon>Cyanobacteriota</taxon>
        <taxon>Cyanophyceae</taxon>
        <taxon>Thermostichales</taxon>
        <taxon>Thermostichaceae</taxon>
        <taxon>Thermostichus</taxon>
    </lineage>
</organism>
<sequence>MSYLYIAYPASSEGDPSRAKPVGAGASLEHLLCNGIFLRQGEIHIYRCRVLSGNGSSSSSSVKRESFLGTYCATSEVFRPAEPNLAWRQTG</sequence>
<keyword evidence="2" id="KW-1185">Reference proteome</keyword>
<reference evidence="1" key="1">
    <citation type="submission" date="2021-02" db="EMBL/GenBank/DDBJ databases">
        <title>The CRISPR/cas machinery reduction and long-range gene transfer in the hot spring cyanobacterium Synechococcus.</title>
        <authorList>
            <person name="Dvorak P."/>
            <person name="Jahodarova E."/>
            <person name="Hasler P."/>
            <person name="Poulickova A."/>
        </authorList>
    </citation>
    <scope>NUCLEOTIDE SEQUENCE</scope>
    <source>
        <strain evidence="1">Rupite</strain>
    </source>
</reference>